<proteinExistence type="predicted"/>
<name>A0A1I7WI48_HETBA</name>
<dbReference type="WBParaSite" id="Hba_04680">
    <property type="protein sequence ID" value="Hba_04680"/>
    <property type="gene ID" value="Hba_04680"/>
</dbReference>
<evidence type="ECO:0000256" key="1">
    <source>
        <dbReference type="SAM" id="Phobius"/>
    </source>
</evidence>
<keyword evidence="1" id="KW-0812">Transmembrane</keyword>
<evidence type="ECO:0000313" key="2">
    <source>
        <dbReference type="Proteomes" id="UP000095283"/>
    </source>
</evidence>
<feature type="transmembrane region" description="Helical" evidence="1">
    <location>
        <begin position="12"/>
        <end position="34"/>
    </location>
</feature>
<protein>
    <submittedName>
        <fullName evidence="3">Secreted protein</fullName>
    </submittedName>
</protein>
<keyword evidence="1" id="KW-0472">Membrane</keyword>
<dbReference type="Proteomes" id="UP000095283">
    <property type="component" value="Unplaced"/>
</dbReference>
<dbReference type="AlphaFoldDB" id="A0A1I7WI48"/>
<evidence type="ECO:0000313" key="3">
    <source>
        <dbReference type="WBParaSite" id="Hba_04680"/>
    </source>
</evidence>
<keyword evidence="2" id="KW-1185">Reference proteome</keyword>
<reference evidence="3" key="1">
    <citation type="submission" date="2016-11" db="UniProtKB">
        <authorList>
            <consortium name="WormBaseParasite"/>
        </authorList>
    </citation>
    <scope>IDENTIFICATION</scope>
</reference>
<sequence length="133" mass="14895">MSILTPGNVYRRGLVVVTGVYIVLADYLLCVCDIPAEVRSRLRWGFRPFAQQTAVDRASHNLRCSWMVSLEVSEESKLIGGFFSLFFRALLSRGICLSAAKSRGFASALLSHLLLGRRVGQFWTLQERSALKI</sequence>
<organism evidence="2 3">
    <name type="scientific">Heterorhabditis bacteriophora</name>
    <name type="common">Entomopathogenic nematode worm</name>
    <dbReference type="NCBI Taxonomy" id="37862"/>
    <lineage>
        <taxon>Eukaryota</taxon>
        <taxon>Metazoa</taxon>
        <taxon>Ecdysozoa</taxon>
        <taxon>Nematoda</taxon>
        <taxon>Chromadorea</taxon>
        <taxon>Rhabditida</taxon>
        <taxon>Rhabditina</taxon>
        <taxon>Rhabditomorpha</taxon>
        <taxon>Strongyloidea</taxon>
        <taxon>Heterorhabditidae</taxon>
        <taxon>Heterorhabditis</taxon>
    </lineage>
</organism>
<keyword evidence="1" id="KW-1133">Transmembrane helix</keyword>
<accession>A0A1I7WI48</accession>